<keyword evidence="1" id="KW-0863">Zinc-finger</keyword>
<dbReference type="PROSITE" id="PS00028">
    <property type="entry name" value="ZINC_FINGER_C2H2_1"/>
    <property type="match status" value="1"/>
</dbReference>
<dbReference type="Proteomes" id="UP000235672">
    <property type="component" value="Unassembled WGS sequence"/>
</dbReference>
<accession>A0A2J6PHE6</accession>
<evidence type="ECO:0000313" key="3">
    <source>
        <dbReference type="EMBL" id="PMD13458.1"/>
    </source>
</evidence>
<keyword evidence="1" id="KW-0862">Zinc</keyword>
<gene>
    <name evidence="3" type="ORF">NA56DRAFT_422904</name>
</gene>
<dbReference type="InterPro" id="IPR013087">
    <property type="entry name" value="Znf_C2H2_type"/>
</dbReference>
<dbReference type="EMBL" id="KZ613531">
    <property type="protein sequence ID" value="PMD13458.1"/>
    <property type="molecule type" value="Genomic_DNA"/>
</dbReference>
<dbReference type="OrthoDB" id="2123952at2759"/>
<feature type="domain" description="C2H2-type" evidence="2">
    <location>
        <begin position="222"/>
        <end position="250"/>
    </location>
</feature>
<keyword evidence="1" id="KW-0479">Metal-binding</keyword>
<name>A0A2J6PHE6_9HELO</name>
<evidence type="ECO:0000259" key="2">
    <source>
        <dbReference type="PROSITE" id="PS50157"/>
    </source>
</evidence>
<evidence type="ECO:0000256" key="1">
    <source>
        <dbReference type="PROSITE-ProRule" id="PRU00042"/>
    </source>
</evidence>
<dbReference type="GO" id="GO:0008270">
    <property type="term" value="F:zinc ion binding"/>
    <property type="evidence" value="ECO:0007669"/>
    <property type="project" value="UniProtKB-KW"/>
</dbReference>
<protein>
    <recommendedName>
        <fullName evidence="2">C2H2-type domain-containing protein</fullName>
    </recommendedName>
</protein>
<reference evidence="3 4" key="1">
    <citation type="submission" date="2016-05" db="EMBL/GenBank/DDBJ databases">
        <title>A degradative enzymes factory behind the ericoid mycorrhizal symbiosis.</title>
        <authorList>
            <consortium name="DOE Joint Genome Institute"/>
            <person name="Martino E."/>
            <person name="Morin E."/>
            <person name="Grelet G."/>
            <person name="Kuo A."/>
            <person name="Kohler A."/>
            <person name="Daghino S."/>
            <person name="Barry K."/>
            <person name="Choi C."/>
            <person name="Cichocki N."/>
            <person name="Clum A."/>
            <person name="Copeland A."/>
            <person name="Hainaut M."/>
            <person name="Haridas S."/>
            <person name="Labutti K."/>
            <person name="Lindquist E."/>
            <person name="Lipzen A."/>
            <person name="Khouja H.-R."/>
            <person name="Murat C."/>
            <person name="Ohm R."/>
            <person name="Olson A."/>
            <person name="Spatafora J."/>
            <person name="Veneault-Fourrey C."/>
            <person name="Henrissat B."/>
            <person name="Grigoriev I."/>
            <person name="Martin F."/>
            <person name="Perotto S."/>
        </authorList>
    </citation>
    <scope>NUCLEOTIDE SEQUENCE [LARGE SCALE GENOMIC DNA]</scope>
    <source>
        <strain evidence="3 4">UAMH 7357</strain>
    </source>
</reference>
<dbReference type="AlphaFoldDB" id="A0A2J6PHE6"/>
<keyword evidence="4" id="KW-1185">Reference proteome</keyword>
<evidence type="ECO:0000313" key="4">
    <source>
        <dbReference type="Proteomes" id="UP000235672"/>
    </source>
</evidence>
<proteinExistence type="predicted"/>
<dbReference type="PROSITE" id="PS50157">
    <property type="entry name" value="ZINC_FINGER_C2H2_2"/>
    <property type="match status" value="1"/>
</dbReference>
<dbReference type="SMART" id="SM00355">
    <property type="entry name" value="ZnF_C2H2"/>
    <property type="match status" value="2"/>
</dbReference>
<sequence>MLQRWRDSPPDVEPAKISAIRNASVSWAVCSFPKLDTAPTLDYEQSFQVSHFDEEYYGSSTSDLSLPTENFLLGWRSAASSNCSAASSAARSHTSSISFARRKYKNRYRRSDSCDQSRSDHLLNLMKAIKVQEGESTLGSNLLIHSPPTPLSPLQPDPEDFQGQPGGNGLVLGDMELCEKPEDFSAVSNEDANIQLTLNHNQGTKFRLSQITTKRSHSCQRYRCESCTHRFNTEEEWRTHETLVHRPREEWVCSLVPFMNDTLEDWKCAFCQSLFTSWEPFILHRCRPCGSALTSPVSKPVFNTRAGLADHVKHHHEGAILTPFMVEKWSRPPTWKEGIWSCGTCVSCEKWTRLQV</sequence>
<organism evidence="3 4">
    <name type="scientific">Hyaloscypha hepaticicola</name>
    <dbReference type="NCBI Taxonomy" id="2082293"/>
    <lineage>
        <taxon>Eukaryota</taxon>
        <taxon>Fungi</taxon>
        <taxon>Dikarya</taxon>
        <taxon>Ascomycota</taxon>
        <taxon>Pezizomycotina</taxon>
        <taxon>Leotiomycetes</taxon>
        <taxon>Helotiales</taxon>
        <taxon>Hyaloscyphaceae</taxon>
        <taxon>Hyaloscypha</taxon>
    </lineage>
</organism>